<organism evidence="17 18">
    <name type="scientific">Candidatus Hydrogenisulfobacillus filiaventi</name>
    <dbReference type="NCBI Taxonomy" id="2707344"/>
    <lineage>
        <taxon>Bacteria</taxon>
        <taxon>Bacillati</taxon>
        <taxon>Bacillota</taxon>
        <taxon>Clostridia</taxon>
        <taxon>Eubacteriales</taxon>
        <taxon>Clostridiales Family XVII. Incertae Sedis</taxon>
        <taxon>Candidatus Hydrogenisulfobacillus</taxon>
    </lineage>
</organism>
<comment type="similarity">
    <text evidence="3 15">Belongs to the cytidine and deoxycytidylate deaminase family.</text>
</comment>
<dbReference type="EC" id="3.5.4.5" evidence="4 15"/>
<dbReference type="InterPro" id="IPR016192">
    <property type="entry name" value="APOBEC/CMP_deaminase_Zn-bd"/>
</dbReference>
<proteinExistence type="inferred from homology"/>
<dbReference type="PROSITE" id="PS00903">
    <property type="entry name" value="CYT_DCMP_DEAMINASES_1"/>
    <property type="match status" value="1"/>
</dbReference>
<dbReference type="PROSITE" id="PS51747">
    <property type="entry name" value="CYT_DCMP_DEAMINASES_2"/>
    <property type="match status" value="1"/>
</dbReference>
<dbReference type="GO" id="GO:0005829">
    <property type="term" value="C:cytosol"/>
    <property type="evidence" value="ECO:0007669"/>
    <property type="project" value="TreeGrafter"/>
</dbReference>
<evidence type="ECO:0000256" key="1">
    <source>
        <dbReference type="ARBA" id="ARBA00001947"/>
    </source>
</evidence>
<accession>A0A6F8ZJT9</accession>
<evidence type="ECO:0000313" key="17">
    <source>
        <dbReference type="EMBL" id="CAB1130030.1"/>
    </source>
</evidence>
<keyword evidence="6 14" id="KW-0479">Metal-binding</keyword>
<evidence type="ECO:0000256" key="15">
    <source>
        <dbReference type="RuleBase" id="RU364006"/>
    </source>
</evidence>
<comment type="catalytic activity">
    <reaction evidence="11 15">
        <text>cytidine + H2O + H(+) = uridine + NH4(+)</text>
        <dbReference type="Rhea" id="RHEA:16069"/>
        <dbReference type="ChEBI" id="CHEBI:15377"/>
        <dbReference type="ChEBI" id="CHEBI:15378"/>
        <dbReference type="ChEBI" id="CHEBI:16704"/>
        <dbReference type="ChEBI" id="CHEBI:17562"/>
        <dbReference type="ChEBI" id="CHEBI:28938"/>
        <dbReference type="EC" id="3.5.4.5"/>
    </reaction>
</comment>
<evidence type="ECO:0000256" key="7">
    <source>
        <dbReference type="ARBA" id="ARBA00022801"/>
    </source>
</evidence>
<feature type="binding site" evidence="13">
    <location>
        <begin position="50"/>
        <end position="56"/>
    </location>
    <ligand>
        <name>substrate</name>
    </ligand>
</feature>
<dbReference type="GO" id="GO:0004126">
    <property type="term" value="F:cytidine deaminase activity"/>
    <property type="evidence" value="ECO:0007669"/>
    <property type="project" value="UniProtKB-UniRule"/>
</dbReference>
<dbReference type="CDD" id="cd01283">
    <property type="entry name" value="cytidine_deaminase"/>
    <property type="match status" value="1"/>
</dbReference>
<evidence type="ECO:0000256" key="5">
    <source>
        <dbReference type="ARBA" id="ARBA00018266"/>
    </source>
</evidence>
<feature type="active site" description="Proton donor" evidence="12">
    <location>
        <position position="63"/>
    </location>
</feature>
<dbReference type="Proteomes" id="UP000503399">
    <property type="component" value="Chromosome"/>
</dbReference>
<evidence type="ECO:0000256" key="4">
    <source>
        <dbReference type="ARBA" id="ARBA00012783"/>
    </source>
</evidence>
<comment type="catalytic activity">
    <reaction evidence="10 15">
        <text>2'-deoxycytidine + H2O + H(+) = 2'-deoxyuridine + NH4(+)</text>
        <dbReference type="Rhea" id="RHEA:13433"/>
        <dbReference type="ChEBI" id="CHEBI:15377"/>
        <dbReference type="ChEBI" id="CHEBI:15378"/>
        <dbReference type="ChEBI" id="CHEBI:15698"/>
        <dbReference type="ChEBI" id="CHEBI:16450"/>
        <dbReference type="ChEBI" id="CHEBI:28938"/>
        <dbReference type="EC" id="3.5.4.5"/>
    </reaction>
</comment>
<evidence type="ECO:0000256" key="14">
    <source>
        <dbReference type="PIRSR" id="PIRSR606262-3"/>
    </source>
</evidence>
<evidence type="ECO:0000256" key="8">
    <source>
        <dbReference type="ARBA" id="ARBA00022833"/>
    </source>
</evidence>
<dbReference type="EMBL" id="LR778114">
    <property type="protein sequence ID" value="CAB1130030.1"/>
    <property type="molecule type" value="Genomic_DNA"/>
</dbReference>
<keyword evidence="7 15" id="KW-0378">Hydrolase</keyword>
<dbReference type="PANTHER" id="PTHR11644">
    <property type="entry name" value="CYTIDINE DEAMINASE"/>
    <property type="match status" value="1"/>
</dbReference>
<dbReference type="InterPro" id="IPR016193">
    <property type="entry name" value="Cytidine_deaminase-like"/>
</dbReference>
<comment type="function">
    <text evidence="2 15">This enzyme scavenges exogenous and endogenous cytidine and 2'-deoxycytidine for UMP synthesis.</text>
</comment>
<dbReference type="GO" id="GO:0072527">
    <property type="term" value="P:pyrimidine-containing compound metabolic process"/>
    <property type="evidence" value="ECO:0007669"/>
    <property type="project" value="UniProtKB-ARBA"/>
</dbReference>
<dbReference type="InterPro" id="IPR006262">
    <property type="entry name" value="Cyt_deam_tetra"/>
</dbReference>
<evidence type="ECO:0000259" key="16">
    <source>
        <dbReference type="PROSITE" id="PS51747"/>
    </source>
</evidence>
<evidence type="ECO:0000256" key="13">
    <source>
        <dbReference type="PIRSR" id="PIRSR606262-2"/>
    </source>
</evidence>
<sequence>MGGLEPAAAARQALIAAAAAVRVHAYAPYSGFRVGAAVLAEGGAVAAGANVENASYPVGICAEQAAVAAAVAAGHRRLQALAVVSGEDPPAAPCGACRQMLAEFGDPRIYLAVAGETEPREAYWLHELLPRAFGPADLERKR</sequence>
<dbReference type="PANTHER" id="PTHR11644:SF2">
    <property type="entry name" value="CYTIDINE DEAMINASE"/>
    <property type="match status" value="1"/>
</dbReference>
<evidence type="ECO:0000256" key="9">
    <source>
        <dbReference type="ARBA" id="ARBA00032005"/>
    </source>
</evidence>
<evidence type="ECO:0000256" key="2">
    <source>
        <dbReference type="ARBA" id="ARBA00003949"/>
    </source>
</evidence>
<evidence type="ECO:0000256" key="6">
    <source>
        <dbReference type="ARBA" id="ARBA00022723"/>
    </source>
</evidence>
<dbReference type="Gene3D" id="3.40.140.10">
    <property type="entry name" value="Cytidine Deaminase, domain 2"/>
    <property type="match status" value="1"/>
</dbReference>
<dbReference type="FunFam" id="3.40.140.10:FF:000008">
    <property type="entry name" value="Cytidine deaminase"/>
    <property type="match status" value="1"/>
</dbReference>
<evidence type="ECO:0000313" key="18">
    <source>
        <dbReference type="Proteomes" id="UP000503399"/>
    </source>
</evidence>
<feature type="binding site" evidence="14">
    <location>
        <position position="94"/>
    </location>
    <ligand>
        <name>Zn(2+)</name>
        <dbReference type="ChEBI" id="CHEBI:29105"/>
        <note>catalytic</note>
    </ligand>
</feature>
<dbReference type="GO" id="GO:0055086">
    <property type="term" value="P:nucleobase-containing small molecule metabolic process"/>
    <property type="evidence" value="ECO:0007669"/>
    <property type="project" value="UniProtKB-ARBA"/>
</dbReference>
<dbReference type="Pfam" id="PF00383">
    <property type="entry name" value="dCMP_cyt_deam_1"/>
    <property type="match status" value="1"/>
</dbReference>
<dbReference type="NCBIfam" id="TIGR01354">
    <property type="entry name" value="cyt_deam_tetra"/>
    <property type="match status" value="1"/>
</dbReference>
<feature type="binding site" evidence="14">
    <location>
        <position position="61"/>
    </location>
    <ligand>
        <name>Zn(2+)</name>
        <dbReference type="ChEBI" id="CHEBI:29105"/>
        <note>catalytic</note>
    </ligand>
</feature>
<keyword evidence="18" id="KW-1185">Reference proteome</keyword>
<evidence type="ECO:0000256" key="3">
    <source>
        <dbReference type="ARBA" id="ARBA00006576"/>
    </source>
</evidence>
<feature type="domain" description="CMP/dCMP-type deaminase" evidence="16">
    <location>
        <begin position="9"/>
        <end position="136"/>
    </location>
</feature>
<comment type="cofactor">
    <cofactor evidence="1 14 15">
        <name>Zn(2+)</name>
        <dbReference type="ChEBI" id="CHEBI:29105"/>
    </cofactor>
</comment>
<protein>
    <recommendedName>
        <fullName evidence="5 15">Cytidine deaminase</fullName>
        <ecNumber evidence="4 15">3.5.4.5</ecNumber>
    </recommendedName>
    <alternativeName>
        <fullName evidence="9 15">Cytidine aminohydrolase</fullName>
    </alternativeName>
</protein>
<keyword evidence="8 14" id="KW-0862">Zinc</keyword>
<evidence type="ECO:0000256" key="11">
    <source>
        <dbReference type="ARBA" id="ARBA00049558"/>
    </source>
</evidence>
<reference evidence="17 18" key="1">
    <citation type="submission" date="2020-02" db="EMBL/GenBank/DDBJ databases">
        <authorList>
            <person name="Hogendoorn C."/>
        </authorList>
    </citation>
    <scope>NUCLEOTIDE SEQUENCE [LARGE SCALE GENOMIC DNA]</scope>
    <source>
        <strain evidence="17">R501</strain>
    </source>
</reference>
<name>A0A6F8ZJT9_9FIRM</name>
<dbReference type="AlphaFoldDB" id="A0A6F8ZJT9"/>
<evidence type="ECO:0000256" key="12">
    <source>
        <dbReference type="PIRSR" id="PIRSR606262-1"/>
    </source>
</evidence>
<feature type="binding site" evidence="14">
    <location>
        <position position="97"/>
    </location>
    <ligand>
        <name>Zn(2+)</name>
        <dbReference type="ChEBI" id="CHEBI:29105"/>
        <note>catalytic</note>
    </ligand>
</feature>
<evidence type="ECO:0000256" key="10">
    <source>
        <dbReference type="ARBA" id="ARBA00049252"/>
    </source>
</evidence>
<dbReference type="KEGG" id="hfv:R50_2538"/>
<dbReference type="InterPro" id="IPR050202">
    <property type="entry name" value="Cyt/Deoxycyt_deaminase"/>
</dbReference>
<dbReference type="SUPFAM" id="SSF53927">
    <property type="entry name" value="Cytidine deaminase-like"/>
    <property type="match status" value="1"/>
</dbReference>
<dbReference type="GO" id="GO:0008270">
    <property type="term" value="F:zinc ion binding"/>
    <property type="evidence" value="ECO:0007669"/>
    <property type="project" value="UniProtKB-UniRule"/>
</dbReference>
<dbReference type="NCBIfam" id="NF004064">
    <property type="entry name" value="PRK05578.1"/>
    <property type="match status" value="1"/>
</dbReference>
<dbReference type="InterPro" id="IPR002125">
    <property type="entry name" value="CMP_dCMP_dom"/>
</dbReference>
<dbReference type="GO" id="GO:0042802">
    <property type="term" value="F:identical protein binding"/>
    <property type="evidence" value="ECO:0007669"/>
    <property type="project" value="UniProtKB-ARBA"/>
</dbReference>
<gene>
    <name evidence="17" type="primary">cdd</name>
    <name evidence="17" type="ORF">R50_2538</name>
</gene>